<feature type="domain" description="CobW/HypB/UreG nucleotide-binding" evidence="2">
    <location>
        <begin position="148"/>
        <end position="278"/>
    </location>
</feature>
<feature type="region of interest" description="Disordered" evidence="1">
    <location>
        <begin position="80"/>
        <end position="140"/>
    </location>
</feature>
<evidence type="ECO:0000256" key="1">
    <source>
        <dbReference type="SAM" id="MobiDB-lite"/>
    </source>
</evidence>
<feature type="region of interest" description="Disordered" evidence="1">
    <location>
        <begin position="305"/>
        <end position="346"/>
    </location>
</feature>
<dbReference type="Gene3D" id="3.40.50.300">
    <property type="entry name" value="P-loop containing nucleotide triphosphate hydrolases"/>
    <property type="match status" value="1"/>
</dbReference>
<dbReference type="PANTHER" id="PTHR13748">
    <property type="entry name" value="COBW-RELATED"/>
    <property type="match status" value="1"/>
</dbReference>
<organism evidence="3 4">
    <name type="scientific">Chlamydomonas reinhardtii</name>
    <name type="common">Chlamydomonas smithii</name>
    <dbReference type="NCBI Taxonomy" id="3055"/>
    <lineage>
        <taxon>Eukaryota</taxon>
        <taxon>Viridiplantae</taxon>
        <taxon>Chlorophyta</taxon>
        <taxon>core chlorophytes</taxon>
        <taxon>Chlorophyceae</taxon>
        <taxon>CS clade</taxon>
        <taxon>Chlamydomonadales</taxon>
        <taxon>Chlamydomonadaceae</taxon>
        <taxon>Chlamydomonas</taxon>
    </lineage>
</organism>
<proteinExistence type="predicted"/>
<dbReference type="InterPro" id="IPR027417">
    <property type="entry name" value="P-loop_NTPase"/>
</dbReference>
<feature type="compositionally biased region" description="Low complexity" evidence="1">
    <location>
        <begin position="418"/>
        <end position="432"/>
    </location>
</feature>
<dbReference type="EMBL" id="CM008977">
    <property type="protein sequence ID" value="PNW71528.1"/>
    <property type="molecule type" value="Genomic_DNA"/>
</dbReference>
<dbReference type="Proteomes" id="UP000006906">
    <property type="component" value="Chromosome 16"/>
</dbReference>
<dbReference type="InterPro" id="IPR051316">
    <property type="entry name" value="Zinc-reg_GTPase_activator"/>
</dbReference>
<dbReference type="KEGG" id="cre:CHLRE_16g658000v5"/>
<reference evidence="3 4" key="1">
    <citation type="journal article" date="2007" name="Science">
        <title>The Chlamydomonas genome reveals the evolution of key animal and plant functions.</title>
        <authorList>
            <person name="Merchant S.S."/>
            <person name="Prochnik S.E."/>
            <person name="Vallon O."/>
            <person name="Harris E.H."/>
            <person name="Karpowicz S.J."/>
            <person name="Witman G.B."/>
            <person name="Terry A."/>
            <person name="Salamov A."/>
            <person name="Fritz-Laylin L.K."/>
            <person name="Marechal-Drouard L."/>
            <person name="Marshall W.F."/>
            <person name="Qu L.H."/>
            <person name="Nelson D.R."/>
            <person name="Sanderfoot A.A."/>
            <person name="Spalding M.H."/>
            <person name="Kapitonov V.V."/>
            <person name="Ren Q."/>
            <person name="Ferris P."/>
            <person name="Lindquist E."/>
            <person name="Shapiro H."/>
            <person name="Lucas S.M."/>
            <person name="Grimwood J."/>
            <person name="Schmutz J."/>
            <person name="Cardol P."/>
            <person name="Cerutti H."/>
            <person name="Chanfreau G."/>
            <person name="Chen C.L."/>
            <person name="Cognat V."/>
            <person name="Croft M.T."/>
            <person name="Dent R."/>
            <person name="Dutcher S."/>
            <person name="Fernandez E."/>
            <person name="Fukuzawa H."/>
            <person name="Gonzalez-Ballester D."/>
            <person name="Gonzalez-Halphen D."/>
            <person name="Hallmann A."/>
            <person name="Hanikenne M."/>
            <person name="Hippler M."/>
            <person name="Inwood W."/>
            <person name="Jabbari K."/>
            <person name="Kalanon M."/>
            <person name="Kuras R."/>
            <person name="Lefebvre P.A."/>
            <person name="Lemaire S.D."/>
            <person name="Lobanov A.V."/>
            <person name="Lohr M."/>
            <person name="Manuell A."/>
            <person name="Meier I."/>
            <person name="Mets L."/>
            <person name="Mittag M."/>
            <person name="Mittelmeier T."/>
            <person name="Moroney J.V."/>
            <person name="Moseley J."/>
            <person name="Napoli C."/>
            <person name="Nedelcu A.M."/>
            <person name="Niyogi K."/>
            <person name="Novoselov S.V."/>
            <person name="Paulsen I.T."/>
            <person name="Pazour G."/>
            <person name="Purton S."/>
            <person name="Ral J.P."/>
            <person name="Riano-Pachon D.M."/>
            <person name="Riekhof W."/>
            <person name="Rymarquis L."/>
            <person name="Schroda M."/>
            <person name="Stern D."/>
            <person name="Umen J."/>
            <person name="Willows R."/>
            <person name="Wilson N."/>
            <person name="Zimmer S.L."/>
            <person name="Allmer J."/>
            <person name="Balk J."/>
            <person name="Bisova K."/>
            <person name="Chen C.J."/>
            <person name="Elias M."/>
            <person name="Gendler K."/>
            <person name="Hauser C."/>
            <person name="Lamb M.R."/>
            <person name="Ledford H."/>
            <person name="Long J.C."/>
            <person name="Minagawa J."/>
            <person name="Page M.D."/>
            <person name="Pan J."/>
            <person name="Pootakham W."/>
            <person name="Roje S."/>
            <person name="Rose A."/>
            <person name="Stahlberg E."/>
            <person name="Terauchi A.M."/>
            <person name="Yang P."/>
            <person name="Ball S."/>
            <person name="Bowler C."/>
            <person name="Dieckmann C.L."/>
            <person name="Gladyshev V.N."/>
            <person name="Green P."/>
            <person name="Jorgensen R."/>
            <person name="Mayfield S."/>
            <person name="Mueller-Roeber B."/>
            <person name="Rajamani S."/>
            <person name="Sayre R.T."/>
            <person name="Brokstein P."/>
            <person name="Dubchak I."/>
            <person name="Goodstein D."/>
            <person name="Hornick L."/>
            <person name="Huang Y.W."/>
            <person name="Jhaveri J."/>
            <person name="Luo Y."/>
            <person name="Martinez D."/>
            <person name="Ngau W.C."/>
            <person name="Otillar B."/>
            <person name="Poliakov A."/>
            <person name="Porter A."/>
            <person name="Szajkowski L."/>
            <person name="Werner G."/>
            <person name="Zhou K."/>
            <person name="Grigoriev I.V."/>
            <person name="Rokhsar D.S."/>
            <person name="Grossman A.R."/>
        </authorList>
    </citation>
    <scope>NUCLEOTIDE SEQUENCE [LARGE SCALE GENOMIC DNA]</scope>
    <source>
        <strain evidence="4">CC-503</strain>
    </source>
</reference>
<evidence type="ECO:0000259" key="2">
    <source>
        <dbReference type="Pfam" id="PF02492"/>
    </source>
</evidence>
<feature type="compositionally biased region" description="Low complexity" evidence="1">
    <location>
        <begin position="320"/>
        <end position="346"/>
    </location>
</feature>
<evidence type="ECO:0000313" key="4">
    <source>
        <dbReference type="Proteomes" id="UP000006906"/>
    </source>
</evidence>
<dbReference type="InParanoid" id="A0A2K3CTC8"/>
<dbReference type="Pfam" id="PF02492">
    <property type="entry name" value="cobW"/>
    <property type="match status" value="2"/>
</dbReference>
<dbReference type="SUPFAM" id="SSF52540">
    <property type="entry name" value="P-loop containing nucleoside triphosphate hydrolases"/>
    <property type="match status" value="1"/>
</dbReference>
<feature type="domain" description="CobW/HypB/UreG nucleotide-binding" evidence="2">
    <location>
        <begin position="28"/>
        <end position="77"/>
    </location>
</feature>
<feature type="compositionally biased region" description="Low complexity" evidence="1">
    <location>
        <begin position="106"/>
        <end position="129"/>
    </location>
</feature>
<dbReference type="OrthoDB" id="272672at2759"/>
<name>A0A2K3CTC8_CHLRE</name>
<evidence type="ECO:0000313" key="3">
    <source>
        <dbReference type="EMBL" id="PNW71528.1"/>
    </source>
</evidence>
<protein>
    <recommendedName>
        <fullName evidence="2">CobW/HypB/UreG nucleotide-binding domain-containing protein</fullName>
    </recommendedName>
</protein>
<dbReference type="GeneID" id="66056552"/>
<sequence length="595" mass="59877">MSSAFSASARARDLTKYSLNALQKLPIPVNIITGALGVGKTTAVAHLLRSKPPGEKWALLVNEFGSLGIDAALLEAELQEAAGGQQEAEEQQPGQGGGGGAGGAGASSISSSNTSTITGTSSSSISTSGGPTGSSGISGSGSGGGYVVRELAGGCMCCTLSGPLGVAIAQLVRTAKPDRLIIEPSGLGHPAGLLDTLYGEHLRSALDVRAVVCLVDVRAAAAELEAAAGGAAGGAAAVPSETFQDQVNVADVVVGHKSDLAAPQQLDTFWRWAQQLYPPKAQVLLASHGAVDPAVLDMPRAPVFRPLFNPQSHSSRRRAAQQQRQRQRQGQGQGQSTTATATAAASGSASAPTALLAGLTLEGPLSGPAAGEATDGEVGIEAETEVEAEMASQLQVQLVPRRPLRFPSQPAPGPGASQEQQGPQPVEVEVEGQGRQQVSCGWLFSAEDVFERERLTAVLAAAWPRAARLKGIFRVGKAAYVVPYRQPDVGSSGGAGGAGGTAGGSGGCGVELRPISYRRESRLEVIVDVPGAAKVVPCEAGVGLGAASGEQSGGAQSGVVANAGAGAIDVTELGAAVAAADWDAVERALVACLKP</sequence>
<dbReference type="PANTHER" id="PTHR13748:SF46">
    <property type="entry name" value="ZINC CHAPERONE YEIR"/>
    <property type="match status" value="1"/>
</dbReference>
<dbReference type="STRING" id="3055.A0A2K3CTC8"/>
<feature type="compositionally biased region" description="Gly residues" evidence="1">
    <location>
        <begin position="94"/>
        <end position="105"/>
    </location>
</feature>
<dbReference type="GO" id="GO:0005737">
    <property type="term" value="C:cytoplasm"/>
    <property type="evidence" value="ECO:0000318"/>
    <property type="project" value="GO_Central"/>
</dbReference>
<dbReference type="RefSeq" id="XP_042915574.1">
    <property type="nucleotide sequence ID" value="XM_043070932.1"/>
</dbReference>
<dbReference type="CDD" id="cd03112">
    <property type="entry name" value="CobW-like"/>
    <property type="match status" value="1"/>
</dbReference>
<gene>
    <name evidence="3" type="ORF">CHLRE_16g658000v5</name>
</gene>
<dbReference type="AlphaFoldDB" id="A0A2K3CTC8"/>
<keyword evidence="4" id="KW-1185">Reference proteome</keyword>
<dbReference type="InterPro" id="IPR003495">
    <property type="entry name" value="CobW/HypB/UreG_nucleotide-bd"/>
</dbReference>
<dbReference type="Gramene" id="PNW71528">
    <property type="protein sequence ID" value="PNW71528"/>
    <property type="gene ID" value="CHLRE_16g658000v5"/>
</dbReference>
<feature type="region of interest" description="Disordered" evidence="1">
    <location>
        <begin position="400"/>
        <end position="432"/>
    </location>
</feature>
<feature type="compositionally biased region" description="Gly residues" evidence="1">
    <location>
        <begin position="130"/>
        <end position="140"/>
    </location>
</feature>
<accession>A0A2K3CTC8</accession>